<gene>
    <name evidence="2" type="ORF">S06H3_13321</name>
</gene>
<proteinExistence type="predicted"/>
<protein>
    <recommendedName>
        <fullName evidence="3">G8 domain-containing protein</fullName>
    </recommendedName>
</protein>
<evidence type="ECO:0008006" key="3">
    <source>
        <dbReference type="Google" id="ProtNLM"/>
    </source>
</evidence>
<feature type="region of interest" description="Disordered" evidence="1">
    <location>
        <begin position="16"/>
        <end position="35"/>
    </location>
</feature>
<name>X1L356_9ZZZZ</name>
<organism evidence="2">
    <name type="scientific">marine sediment metagenome</name>
    <dbReference type="NCBI Taxonomy" id="412755"/>
    <lineage>
        <taxon>unclassified sequences</taxon>
        <taxon>metagenomes</taxon>
        <taxon>ecological metagenomes</taxon>
    </lineage>
</organism>
<feature type="non-terminal residue" evidence="2">
    <location>
        <position position="151"/>
    </location>
</feature>
<accession>X1L356</accession>
<comment type="caution">
    <text evidence="2">The sequence shown here is derived from an EMBL/GenBank/DDBJ whole genome shotgun (WGS) entry which is preliminary data.</text>
</comment>
<dbReference type="EMBL" id="BARV01006501">
    <property type="protein sequence ID" value="GAI13777.1"/>
    <property type="molecule type" value="Genomic_DNA"/>
</dbReference>
<reference evidence="2" key="1">
    <citation type="journal article" date="2014" name="Front. Microbiol.">
        <title>High frequency of phylogenetically diverse reductive dehalogenase-homologous genes in deep subseafloor sedimentary metagenomes.</title>
        <authorList>
            <person name="Kawai M."/>
            <person name="Futagami T."/>
            <person name="Toyoda A."/>
            <person name="Takaki Y."/>
            <person name="Nishi S."/>
            <person name="Hori S."/>
            <person name="Arai W."/>
            <person name="Tsubouchi T."/>
            <person name="Morono Y."/>
            <person name="Uchiyama I."/>
            <person name="Ito T."/>
            <person name="Fujiyama A."/>
            <person name="Inagaki F."/>
            <person name="Takami H."/>
        </authorList>
    </citation>
    <scope>NUCLEOTIDE SEQUENCE</scope>
    <source>
        <strain evidence="2">Expedition CK06-06</strain>
    </source>
</reference>
<evidence type="ECO:0000313" key="2">
    <source>
        <dbReference type="EMBL" id="GAI13777.1"/>
    </source>
</evidence>
<sequence length="151" mass="15802">MVSAFESEAPPIVKNANFKSAKDGDWNDPNTWDPIGVPASGDPVQILGNASGGPHTILVKGDQTCGNLTIDAGGRLELDTTAPGSSLTLDDGAVLDNDSEIRYVGDNTANATLSSAGTAVYSPTASAILDWNNLSKCQYGNFIHLYQTFLV</sequence>
<dbReference type="AlphaFoldDB" id="X1L356"/>
<evidence type="ECO:0000256" key="1">
    <source>
        <dbReference type="SAM" id="MobiDB-lite"/>
    </source>
</evidence>